<sequence length="251" mass="27123">MEPVYITVIGAARVLFAAQGLKFRIRGAENVPRTGGAVFAINHTGYMDFTYAGLAARPAGRLVRFMAKESIWRNKVAGPLMRGMKHIPVDREAGATSFRAAVDALKAGEIVGVFPEATISRSFELKDFKSGTVRMAQAAGVPVLPVTIWGSQRVWTKGHPKRMGRTNVPIFITIGEPIAVGKGSAAAEEANALLRERMTAQLHADQDAYPQLPPSERHFLPARLGGTAPTLEEANALDEDEVRRRRGAAPA</sequence>
<organism evidence="5 6">
    <name type="scientific">Pedococcus cremeus</name>
    <dbReference type="NCBI Taxonomy" id="587636"/>
    <lineage>
        <taxon>Bacteria</taxon>
        <taxon>Bacillati</taxon>
        <taxon>Actinomycetota</taxon>
        <taxon>Actinomycetes</taxon>
        <taxon>Micrococcales</taxon>
        <taxon>Intrasporangiaceae</taxon>
        <taxon>Pedococcus</taxon>
    </lineage>
</organism>
<dbReference type="OrthoDB" id="3210041at2"/>
<evidence type="ECO:0000313" key="6">
    <source>
        <dbReference type="Proteomes" id="UP000199019"/>
    </source>
</evidence>
<dbReference type="Pfam" id="PF01553">
    <property type="entry name" value="Acyltransferase"/>
    <property type="match status" value="1"/>
</dbReference>
<dbReference type="GO" id="GO:0006654">
    <property type="term" value="P:phosphatidic acid biosynthetic process"/>
    <property type="evidence" value="ECO:0007669"/>
    <property type="project" value="TreeGrafter"/>
</dbReference>
<name>A0A1H9UT67_9MICO</name>
<evidence type="ECO:0000256" key="1">
    <source>
        <dbReference type="ARBA" id="ARBA00022679"/>
    </source>
</evidence>
<dbReference type="SMART" id="SM00563">
    <property type="entry name" value="PlsC"/>
    <property type="match status" value="1"/>
</dbReference>
<keyword evidence="1 5" id="KW-0808">Transferase</keyword>
<evidence type="ECO:0000256" key="2">
    <source>
        <dbReference type="ARBA" id="ARBA00023315"/>
    </source>
</evidence>
<dbReference type="GO" id="GO:0005886">
    <property type="term" value="C:plasma membrane"/>
    <property type="evidence" value="ECO:0007669"/>
    <property type="project" value="TreeGrafter"/>
</dbReference>
<dbReference type="GO" id="GO:0003841">
    <property type="term" value="F:1-acylglycerol-3-phosphate O-acyltransferase activity"/>
    <property type="evidence" value="ECO:0007669"/>
    <property type="project" value="TreeGrafter"/>
</dbReference>
<protein>
    <submittedName>
        <fullName evidence="5">1-acyl-sn-glycerol-3-phosphate acyltransferases</fullName>
    </submittedName>
</protein>
<dbReference type="CDD" id="cd07989">
    <property type="entry name" value="LPLAT_AGPAT-like"/>
    <property type="match status" value="1"/>
</dbReference>
<dbReference type="InterPro" id="IPR002123">
    <property type="entry name" value="Plipid/glycerol_acylTrfase"/>
</dbReference>
<feature type="domain" description="Phospholipid/glycerol acyltransferase" evidence="4">
    <location>
        <begin position="37"/>
        <end position="151"/>
    </location>
</feature>
<accession>A0A1H9UT67</accession>
<dbReference type="SUPFAM" id="SSF69593">
    <property type="entry name" value="Glycerol-3-phosphate (1)-acyltransferase"/>
    <property type="match status" value="1"/>
</dbReference>
<evidence type="ECO:0000313" key="5">
    <source>
        <dbReference type="EMBL" id="SES12324.1"/>
    </source>
</evidence>
<reference evidence="6" key="1">
    <citation type="submission" date="2016-10" db="EMBL/GenBank/DDBJ databases">
        <authorList>
            <person name="Varghese N."/>
            <person name="Submissions S."/>
        </authorList>
    </citation>
    <scope>NUCLEOTIDE SEQUENCE [LARGE SCALE GENOMIC DNA]</scope>
    <source>
        <strain evidence="6">CGMCC 1.6963</strain>
    </source>
</reference>
<dbReference type="AlphaFoldDB" id="A0A1H9UT67"/>
<dbReference type="PANTHER" id="PTHR10434">
    <property type="entry name" value="1-ACYL-SN-GLYCEROL-3-PHOSPHATE ACYLTRANSFERASE"/>
    <property type="match status" value="1"/>
</dbReference>
<evidence type="ECO:0000259" key="4">
    <source>
        <dbReference type="SMART" id="SM00563"/>
    </source>
</evidence>
<dbReference type="PANTHER" id="PTHR10434:SF55">
    <property type="entry name" value="POSSIBLE ACYLTRANSFERASE"/>
    <property type="match status" value="1"/>
</dbReference>
<dbReference type="STRING" id="587636.SAMN05216199_2083"/>
<keyword evidence="6" id="KW-1185">Reference proteome</keyword>
<proteinExistence type="predicted"/>
<dbReference type="Proteomes" id="UP000199019">
    <property type="component" value="Unassembled WGS sequence"/>
</dbReference>
<gene>
    <name evidence="5" type="ORF">SAMN05216199_2083</name>
</gene>
<evidence type="ECO:0000256" key="3">
    <source>
        <dbReference type="SAM" id="MobiDB-lite"/>
    </source>
</evidence>
<dbReference type="RefSeq" id="WP_091757854.1">
    <property type="nucleotide sequence ID" value="NZ_FOHB01000003.1"/>
</dbReference>
<keyword evidence="2 5" id="KW-0012">Acyltransferase</keyword>
<feature type="region of interest" description="Disordered" evidence="3">
    <location>
        <begin position="208"/>
        <end position="251"/>
    </location>
</feature>
<dbReference type="EMBL" id="FOHB01000003">
    <property type="protein sequence ID" value="SES12324.1"/>
    <property type="molecule type" value="Genomic_DNA"/>
</dbReference>